<sequence>MSEFVTGRYRHFKGGLYHAIGTATDSETLAEMVIYRAEVLEGLWVRPRHMFEEIVEIEGATVSRFTLLAEPEA</sequence>
<evidence type="ECO:0000313" key="2">
    <source>
        <dbReference type="EMBL" id="TIH39877.1"/>
    </source>
</evidence>
<dbReference type="InterPro" id="IPR037135">
    <property type="entry name" value="DUF1653-like_dom_sf"/>
</dbReference>
<dbReference type="Gene3D" id="2.30.30.320">
    <property type="entry name" value="DUF1653-like domain"/>
    <property type="match status" value="1"/>
</dbReference>
<gene>
    <name evidence="2" type="ORF">D4765_03685</name>
</gene>
<dbReference type="Proteomes" id="UP000306192">
    <property type="component" value="Unassembled WGS sequence"/>
</dbReference>
<dbReference type="Pfam" id="PF07866">
    <property type="entry name" value="DUF1653"/>
    <property type="match status" value="1"/>
</dbReference>
<comment type="caution">
    <text evidence="2">The sequence shown here is derived from an EMBL/GenBank/DDBJ whole genome shotgun (WGS) entry which is preliminary data.</text>
</comment>
<dbReference type="EMBL" id="QYRT01000005">
    <property type="protein sequence ID" value="TIH39877.1"/>
    <property type="molecule type" value="Genomic_DNA"/>
</dbReference>
<name>A0A4T2C6L3_9MICO</name>
<reference evidence="2 3" key="1">
    <citation type="journal article" date="2019" name="Microorganisms">
        <title>Systematic Affiliation and Genome Analysis of Subtercola vilae DB165(T) with Particular Emphasis on Cold Adaptation of an Isolate from a High-Altitude Cold Volcano Lake.</title>
        <authorList>
            <person name="Villalobos A.S."/>
            <person name="Wiese J."/>
            <person name="Imhoff J.F."/>
            <person name="Dorador C."/>
            <person name="Keller A."/>
            <person name="Hentschel U."/>
        </authorList>
    </citation>
    <scope>NUCLEOTIDE SEQUENCE [LARGE SCALE GENOMIC DNA]</scope>
    <source>
        <strain evidence="2 3">DB165</strain>
    </source>
</reference>
<dbReference type="AlphaFoldDB" id="A0A4T2C6L3"/>
<feature type="domain" description="DUF1653" evidence="1">
    <location>
        <begin position="7"/>
        <end position="66"/>
    </location>
</feature>
<protein>
    <submittedName>
        <fullName evidence="2">DUF1653 domain-containing protein</fullName>
    </submittedName>
</protein>
<dbReference type="RefSeq" id="WP_136640874.1">
    <property type="nucleotide sequence ID" value="NZ_QYRT01000005.1"/>
</dbReference>
<dbReference type="OrthoDB" id="371169at2"/>
<evidence type="ECO:0000313" key="3">
    <source>
        <dbReference type="Proteomes" id="UP000306192"/>
    </source>
</evidence>
<organism evidence="2 3">
    <name type="scientific">Subtercola vilae</name>
    <dbReference type="NCBI Taxonomy" id="2056433"/>
    <lineage>
        <taxon>Bacteria</taxon>
        <taxon>Bacillati</taxon>
        <taxon>Actinomycetota</taxon>
        <taxon>Actinomycetes</taxon>
        <taxon>Micrococcales</taxon>
        <taxon>Microbacteriaceae</taxon>
        <taxon>Subtercola</taxon>
    </lineage>
</organism>
<accession>A0A4T2C6L3</accession>
<proteinExistence type="predicted"/>
<keyword evidence="3" id="KW-1185">Reference proteome</keyword>
<evidence type="ECO:0000259" key="1">
    <source>
        <dbReference type="Pfam" id="PF07866"/>
    </source>
</evidence>
<dbReference type="InterPro" id="IPR023387">
    <property type="entry name" value="DUF1653-like_dom"/>
</dbReference>